<name>A0A7Y0RBW5_9GAMM</name>
<keyword evidence="1" id="KW-1133">Transmembrane helix</keyword>
<organism evidence="2 3">
    <name type="scientific">Marinobacter orientalis</name>
    <dbReference type="NCBI Taxonomy" id="1928859"/>
    <lineage>
        <taxon>Bacteria</taxon>
        <taxon>Pseudomonadati</taxon>
        <taxon>Pseudomonadota</taxon>
        <taxon>Gammaproteobacteria</taxon>
        <taxon>Pseudomonadales</taxon>
        <taxon>Marinobacteraceae</taxon>
        <taxon>Marinobacter</taxon>
    </lineage>
</organism>
<dbReference type="EMBL" id="JABCKY010000001">
    <property type="protein sequence ID" value="NMT63380.1"/>
    <property type="molecule type" value="Genomic_DNA"/>
</dbReference>
<proteinExistence type="predicted"/>
<keyword evidence="3" id="KW-1185">Reference proteome</keyword>
<dbReference type="OrthoDB" id="6371916at2"/>
<protein>
    <submittedName>
        <fullName evidence="2">Uncharacterized protein</fullName>
    </submittedName>
</protein>
<dbReference type="AlphaFoldDB" id="A0A7Y0RBW5"/>
<evidence type="ECO:0000313" key="3">
    <source>
        <dbReference type="Proteomes" id="UP000567186"/>
    </source>
</evidence>
<comment type="caution">
    <text evidence="2">The sequence shown here is derived from an EMBL/GenBank/DDBJ whole genome shotgun (WGS) entry which is preliminary data.</text>
</comment>
<reference evidence="2 3" key="1">
    <citation type="submission" date="2020-04" db="EMBL/GenBank/DDBJ databases">
        <title>Marinobacter oceani sp. nov., isolated from marine solar saltern.</title>
        <authorList>
            <person name="Chen X.-Y."/>
        </authorList>
    </citation>
    <scope>NUCLEOTIDE SEQUENCE [LARGE SCALE GENOMIC DNA]</scope>
    <source>
        <strain evidence="2 3">W62</strain>
    </source>
</reference>
<sequence>MEHADDISAAEPADISFDAVEIAGLVVPLLFAIMTIVLVALAPDSAGTASEDLKTASERVELIEQIQKR</sequence>
<evidence type="ECO:0000313" key="2">
    <source>
        <dbReference type="EMBL" id="NMT63380.1"/>
    </source>
</evidence>
<keyword evidence="1" id="KW-0812">Transmembrane</keyword>
<dbReference type="Proteomes" id="UP000567186">
    <property type="component" value="Unassembled WGS sequence"/>
</dbReference>
<gene>
    <name evidence="2" type="ORF">HIU99_07170</name>
</gene>
<feature type="transmembrane region" description="Helical" evidence="1">
    <location>
        <begin position="22"/>
        <end position="42"/>
    </location>
</feature>
<evidence type="ECO:0000256" key="1">
    <source>
        <dbReference type="SAM" id="Phobius"/>
    </source>
</evidence>
<keyword evidence="1" id="KW-0472">Membrane</keyword>
<dbReference type="RefSeq" id="WP_135955809.1">
    <property type="nucleotide sequence ID" value="NZ_JABCKY010000001.1"/>
</dbReference>
<accession>A0A7Y0RBW5</accession>